<accession>A0A1H3ZEP1</accession>
<dbReference type="AlphaFoldDB" id="A0A1H3ZEP1"/>
<dbReference type="OrthoDB" id="5405421at2"/>
<dbReference type="RefSeq" id="WP_092346290.1">
    <property type="nucleotide sequence ID" value="NZ_FNQN01000004.1"/>
</dbReference>
<gene>
    <name evidence="2" type="ORF">SAMN05660420_01487</name>
</gene>
<dbReference type="Proteomes" id="UP000199409">
    <property type="component" value="Unassembled WGS sequence"/>
</dbReference>
<evidence type="ECO:0000259" key="1">
    <source>
        <dbReference type="Pfam" id="PF07238"/>
    </source>
</evidence>
<sequence length="216" mass="24341">MLIMKCPKCSKYIKSALLAEIQTIVCEHCGAEVAVNNVLVSSNGFTFDRQDLLKRFFRYRKLLDEVIDENNSMAENGRSSAESKKSIKQFLTILQGMMTGARDNFRLQFSTPFRVEVCYGKNACSCNFYNLSMEGARVEVPGSNPLPKVREEIALEFSLPGDESVIFVTGQVCWTEKAKEAQHAKHNVGIKFYPLKSADRAVLWQYISTSASEELL</sequence>
<reference evidence="2 3" key="1">
    <citation type="submission" date="2016-10" db="EMBL/GenBank/DDBJ databases">
        <authorList>
            <person name="de Groot N.N."/>
        </authorList>
    </citation>
    <scope>NUCLEOTIDE SEQUENCE [LARGE SCALE GENOMIC DNA]</scope>
    <source>
        <strain evidence="2 3">DSM 7343</strain>
    </source>
</reference>
<protein>
    <submittedName>
        <fullName evidence="2">PilZ domain-containing protein</fullName>
    </submittedName>
</protein>
<dbReference type="Pfam" id="PF07238">
    <property type="entry name" value="PilZ"/>
    <property type="match status" value="1"/>
</dbReference>
<dbReference type="GO" id="GO:0035438">
    <property type="term" value="F:cyclic-di-GMP binding"/>
    <property type="evidence" value="ECO:0007669"/>
    <property type="project" value="InterPro"/>
</dbReference>
<dbReference type="SUPFAM" id="SSF141371">
    <property type="entry name" value="PilZ domain-like"/>
    <property type="match status" value="1"/>
</dbReference>
<dbReference type="STRING" id="37625.SAMN05660420_01487"/>
<proteinExistence type="predicted"/>
<name>A0A1H3ZEP1_9BACT</name>
<evidence type="ECO:0000313" key="2">
    <source>
        <dbReference type="EMBL" id="SEA21844.1"/>
    </source>
</evidence>
<evidence type="ECO:0000313" key="3">
    <source>
        <dbReference type="Proteomes" id="UP000199409"/>
    </source>
</evidence>
<dbReference type="Gene3D" id="2.40.10.220">
    <property type="entry name" value="predicted glycosyltransferase like domains"/>
    <property type="match status" value="1"/>
</dbReference>
<organism evidence="2 3">
    <name type="scientific">Desulfuromusa kysingii</name>
    <dbReference type="NCBI Taxonomy" id="37625"/>
    <lineage>
        <taxon>Bacteria</taxon>
        <taxon>Pseudomonadati</taxon>
        <taxon>Thermodesulfobacteriota</taxon>
        <taxon>Desulfuromonadia</taxon>
        <taxon>Desulfuromonadales</taxon>
        <taxon>Geopsychrobacteraceae</taxon>
        <taxon>Desulfuromusa</taxon>
    </lineage>
</organism>
<keyword evidence="3" id="KW-1185">Reference proteome</keyword>
<dbReference type="InterPro" id="IPR009875">
    <property type="entry name" value="PilZ_domain"/>
</dbReference>
<dbReference type="EMBL" id="FNQN01000004">
    <property type="protein sequence ID" value="SEA21844.1"/>
    <property type="molecule type" value="Genomic_DNA"/>
</dbReference>
<feature type="domain" description="PilZ" evidence="1">
    <location>
        <begin position="102"/>
        <end position="207"/>
    </location>
</feature>